<sequence>MGMNINALGQVATTVALDSEYQRILRELRALGIEPTGDKAVDKAKLQAAKEQQKAKNAGTVIMQAVTGTNDTEKAGALSSEDNVKNDNSIQAQNMTGAEQIAKLNKLKILGMY</sequence>
<accession>A0A9D1JM73</accession>
<comment type="caution">
    <text evidence="1">The sequence shown here is derived from an EMBL/GenBank/DDBJ whole genome shotgun (WGS) entry which is preliminary data.</text>
</comment>
<gene>
    <name evidence="1" type="ORF">IAC10_03000</name>
</gene>
<organism evidence="1 2">
    <name type="scientific">Candidatus Scatousia excrementigallinarum</name>
    <dbReference type="NCBI Taxonomy" id="2840935"/>
    <lineage>
        <taxon>Bacteria</taxon>
        <taxon>Candidatus Scatousia</taxon>
    </lineage>
</organism>
<dbReference type="EMBL" id="DVIU01000063">
    <property type="protein sequence ID" value="HIS35583.1"/>
    <property type="molecule type" value="Genomic_DNA"/>
</dbReference>
<name>A0A9D1JM73_9BACT</name>
<reference evidence="1" key="2">
    <citation type="journal article" date="2021" name="PeerJ">
        <title>Extensive microbial diversity within the chicken gut microbiome revealed by metagenomics and culture.</title>
        <authorList>
            <person name="Gilroy R."/>
            <person name="Ravi A."/>
            <person name="Getino M."/>
            <person name="Pursley I."/>
            <person name="Horton D.L."/>
            <person name="Alikhan N.F."/>
            <person name="Baker D."/>
            <person name="Gharbi K."/>
            <person name="Hall N."/>
            <person name="Watson M."/>
            <person name="Adriaenssens E.M."/>
            <person name="Foster-Nyarko E."/>
            <person name="Jarju S."/>
            <person name="Secka A."/>
            <person name="Antonio M."/>
            <person name="Oren A."/>
            <person name="Chaudhuri R.R."/>
            <person name="La Ragione R."/>
            <person name="Hildebrand F."/>
            <person name="Pallen M.J."/>
        </authorList>
    </citation>
    <scope>NUCLEOTIDE SEQUENCE</scope>
    <source>
        <strain evidence="1">6276</strain>
    </source>
</reference>
<dbReference type="AlphaFoldDB" id="A0A9D1JM73"/>
<protein>
    <submittedName>
        <fullName evidence="1">Uncharacterized protein</fullName>
    </submittedName>
</protein>
<proteinExistence type="predicted"/>
<reference evidence="1" key="1">
    <citation type="submission" date="2020-10" db="EMBL/GenBank/DDBJ databases">
        <authorList>
            <person name="Gilroy R."/>
        </authorList>
    </citation>
    <scope>NUCLEOTIDE SEQUENCE</scope>
    <source>
        <strain evidence="1">6276</strain>
    </source>
</reference>
<dbReference type="Proteomes" id="UP000823928">
    <property type="component" value="Unassembled WGS sequence"/>
</dbReference>
<evidence type="ECO:0000313" key="2">
    <source>
        <dbReference type="Proteomes" id="UP000823928"/>
    </source>
</evidence>
<evidence type="ECO:0000313" key="1">
    <source>
        <dbReference type="EMBL" id="HIS35583.1"/>
    </source>
</evidence>